<dbReference type="InterPro" id="IPR039424">
    <property type="entry name" value="SBP_5"/>
</dbReference>
<reference evidence="6" key="1">
    <citation type="journal article" date="2020" name="mSystems">
        <title>Genome- and Community-Level Interaction Insights into Carbon Utilization and Element Cycling Functions of Hydrothermarchaeota in Hydrothermal Sediment.</title>
        <authorList>
            <person name="Zhou Z."/>
            <person name="Liu Y."/>
            <person name="Xu W."/>
            <person name="Pan J."/>
            <person name="Luo Z.H."/>
            <person name="Li M."/>
        </authorList>
    </citation>
    <scope>NUCLEOTIDE SEQUENCE [LARGE SCALE GENOMIC DNA]</scope>
    <source>
        <strain evidence="6">SpSt-1116</strain>
    </source>
</reference>
<dbReference type="PANTHER" id="PTHR30290">
    <property type="entry name" value="PERIPLASMIC BINDING COMPONENT OF ABC TRANSPORTER"/>
    <property type="match status" value="1"/>
</dbReference>
<dbReference type="PANTHER" id="PTHR30290:SF9">
    <property type="entry name" value="OLIGOPEPTIDE-BINDING PROTEIN APPA"/>
    <property type="match status" value="1"/>
</dbReference>
<evidence type="ECO:0000256" key="4">
    <source>
        <dbReference type="SAM" id="Phobius"/>
    </source>
</evidence>
<feature type="transmembrane region" description="Helical" evidence="4">
    <location>
        <begin position="711"/>
        <end position="730"/>
    </location>
</feature>
<keyword evidence="4" id="KW-0472">Membrane</keyword>
<proteinExistence type="inferred from homology"/>
<dbReference type="EMBL" id="DRZC01000029">
    <property type="protein sequence ID" value="HHQ80238.1"/>
    <property type="molecule type" value="Genomic_DNA"/>
</dbReference>
<dbReference type="SUPFAM" id="SSF53850">
    <property type="entry name" value="Periplasmic binding protein-like II"/>
    <property type="match status" value="1"/>
</dbReference>
<keyword evidence="4" id="KW-1133">Transmembrane helix</keyword>
<dbReference type="GO" id="GO:1904680">
    <property type="term" value="F:peptide transmembrane transporter activity"/>
    <property type="evidence" value="ECO:0007669"/>
    <property type="project" value="TreeGrafter"/>
</dbReference>
<name>A0A7J3ZJK5_9CREN</name>
<organism evidence="6">
    <name type="scientific">Fervidicoccus fontis</name>
    <dbReference type="NCBI Taxonomy" id="683846"/>
    <lineage>
        <taxon>Archaea</taxon>
        <taxon>Thermoproteota</taxon>
        <taxon>Thermoprotei</taxon>
        <taxon>Fervidicoccales</taxon>
        <taxon>Fervidicoccaceae</taxon>
        <taxon>Fervidicoccus</taxon>
    </lineage>
</organism>
<evidence type="ECO:0000313" key="6">
    <source>
        <dbReference type="EMBL" id="HHQ80238.1"/>
    </source>
</evidence>
<keyword evidence="4" id="KW-0812">Transmembrane</keyword>
<dbReference type="Gene3D" id="3.10.105.10">
    <property type="entry name" value="Dipeptide-binding Protein, Domain 3"/>
    <property type="match status" value="1"/>
</dbReference>
<dbReference type="Gene3D" id="3.40.190.10">
    <property type="entry name" value="Periplasmic binding protein-like II"/>
    <property type="match status" value="1"/>
</dbReference>
<gene>
    <name evidence="6" type="ORF">ENM78_02075</name>
</gene>
<dbReference type="GO" id="GO:0015833">
    <property type="term" value="P:peptide transport"/>
    <property type="evidence" value="ECO:0007669"/>
    <property type="project" value="TreeGrafter"/>
</dbReference>
<evidence type="ECO:0000256" key="3">
    <source>
        <dbReference type="ARBA" id="ARBA00022729"/>
    </source>
</evidence>
<sequence length="744" mass="85283">MRTLKLLPALAVILLLLSGVSYLGAQPQMQVNPEGWLDQVVFVPVIDRAKAVTMLKTGDLDIYFIDIGDPALFKTIRESPELAYDFSFGLYYELTFNPVGPEFQDGSFNPFSNPRIREAMNYIVDRKYIVDEIMGGLATPKWLPVCKGFPEYERFKDVITSIENEYQYDFEKGKQIITEEMVKMGAELKEGKWYYKGQPVVIKFLIRTEDRRKLIGDYVASQLEKLGFTVERMYRTAREASPIWLRGNPALGQWHIYTGGWITTIVTRDDADNFGYFYTPLGRPEPLWQAYKPSPEFYEVAEKLWTRSFATVEERNQLMRKAFQLAIKDSVRVWLVDQNAVWVRRKNVEAVADYAGGYPVDVWKYTLRFKDQTGGVMRVGSSEVLVEPWNPVAPTNWIYDVAIIEGTGHDAYVMDPRTGLPIPIKMKSVVLETLKTTPTVQNPESKNWLTVNFVDKVEVPPDAWYAWDVKGKKFITAGEAGVKVAQNKVVVDFGDVIGVEYYHDNSTMSLADWIIGFILSFERADESSPLYDEAFVPSFEAWRSQFIAWRIVSERPLKIEYYFNATYLDAEWIAVWPIGWAEYPWHMLAIGILAEMDGKLAFSSGKADKMKVEWMNYIGGPSLDILKEELDKAITTKYIPFKEALGKYVTESEAVERYNNLKSWYNKYGHFWVSDGPYFLAKADITAHTATLQNTKFLARPPKRAVIPTEILIAILVIIIIVAAIAYVLIKRRKVAEKQTQIIT</sequence>
<comment type="similarity">
    <text evidence="1">Belongs to the bacterial solute-binding protein 5 family.</text>
</comment>
<keyword evidence="2" id="KW-0813">Transport</keyword>
<evidence type="ECO:0000256" key="1">
    <source>
        <dbReference type="ARBA" id="ARBA00005695"/>
    </source>
</evidence>
<dbReference type="InterPro" id="IPR000914">
    <property type="entry name" value="SBP_5_dom"/>
</dbReference>
<dbReference type="AlphaFoldDB" id="A0A7J3ZJK5"/>
<keyword evidence="3" id="KW-0732">Signal</keyword>
<evidence type="ECO:0000259" key="5">
    <source>
        <dbReference type="Pfam" id="PF00496"/>
    </source>
</evidence>
<protein>
    <submittedName>
        <fullName evidence="6">ABC transporter substrate-binding protein</fullName>
    </submittedName>
</protein>
<evidence type="ECO:0000256" key="2">
    <source>
        <dbReference type="ARBA" id="ARBA00022448"/>
    </source>
</evidence>
<accession>A0A7J3ZJK5</accession>
<dbReference type="Pfam" id="PF00496">
    <property type="entry name" value="SBP_bac_5"/>
    <property type="match status" value="1"/>
</dbReference>
<comment type="caution">
    <text evidence="6">The sequence shown here is derived from an EMBL/GenBank/DDBJ whole genome shotgun (WGS) entry which is preliminary data.</text>
</comment>
<feature type="domain" description="Solute-binding protein family 5" evidence="5">
    <location>
        <begin position="36"/>
        <end position="264"/>
    </location>
</feature>